<protein>
    <recommendedName>
        <fullName evidence="2">Type VI secretion system spike protein VgrG3-like C-terminal domain-containing protein</fullName>
    </recommendedName>
</protein>
<feature type="compositionally biased region" description="Basic and acidic residues" evidence="1">
    <location>
        <begin position="159"/>
        <end position="168"/>
    </location>
</feature>
<feature type="domain" description="Type VI secretion system spike protein VgrG3-like C-terminal" evidence="2">
    <location>
        <begin position="534"/>
        <end position="721"/>
    </location>
</feature>
<sequence length="898" mass="94700">MAKPQEKELSALELMIEHADSVSPSVAGMPKARRKRKAANDSPAVDYELDYDPEMYDEEIVFVGPGSRAKNRAAKALREKMANQRVRYVSDNDAPASPRAVSQQPNPREVESALEDLFIAGEKSGDDIVKAIKEGNAVSTKTQKALEDWLEWEKREAFKEKNRAKSDPHGNQPGAGGPGTGGANDDGGPDENDNGGPDFGDNGSDNRRRRTGGRNRRGRRYGRSSGSRRGPGRNLPRRRFPRLRGKAGALLTLGTLAAATAGGLWLKNESQEKFEQDNAGNGGAGMPDNQAVPAEAPAPVAQQPEIQRAEEAAKGDAPKPPSEAQDAAVAGASLLLAGAAKKIPVVGPALGNGLSLANDMQHIDADETMTDQEKAHEKKKATGGAIGGTAGGTTGAVAGAWIGGTLGSVVPVVGTAAGAALGGLLGGILGDYFGNSIGEYVADKITDETDTMLADGEKDRKEKMDEYNDTTAENENKAKFPAPSVSPFSFMGLMGMGGTGGGTYQGPMRAQPSKRYDSKQVTDIANKAIAEGGLGSVSEQFESGGRGVGTVSTGRGDYGGVSYGKHQLATNNGSMMNFLNSPEGKPFLQRFGGLAPGTAQFNSVYKDVASSQGAEFDKAQSDYITRTHYAPLAAKMQNEVGVDLTKRGAGVKELMYSTAVQYGAGTSVISNALQGKDVNSMSDEELIKTIQDYKAATTDKYFKSSDAQTRQSVAMRAQNEKDVLLKVAEADRKKKAVNNPDAELDAKIAKRFPDLPKGSGSDYSNTQVDANKESLPDLTGRGPVTPKSTPEEHERRLNELVAAAAPDVKRIEPVVQPEAPVERVPLVTPGDIARTEVPEPAVAAPPPTQTANQPKGGAVSRPSSKGSSGSNPSNSHSLDSIPIFMDDPMLNMITMGYM</sequence>
<keyword evidence="4" id="KW-1185">Reference proteome</keyword>
<evidence type="ECO:0000313" key="3">
    <source>
        <dbReference type="EMBL" id="QZE57004.1"/>
    </source>
</evidence>
<dbReference type="Pfam" id="PF21277">
    <property type="entry name" value="T6SS_VgrG3-like_C"/>
    <property type="match status" value="1"/>
</dbReference>
<proteinExistence type="predicted"/>
<evidence type="ECO:0000259" key="2">
    <source>
        <dbReference type="Pfam" id="PF21277"/>
    </source>
</evidence>
<feature type="compositionally biased region" description="Low complexity" evidence="1">
    <location>
        <begin position="290"/>
        <end position="303"/>
    </location>
</feature>
<evidence type="ECO:0000313" key="4">
    <source>
        <dbReference type="Proteomes" id="UP000827788"/>
    </source>
</evidence>
<evidence type="ECO:0000256" key="1">
    <source>
        <dbReference type="SAM" id="MobiDB-lite"/>
    </source>
</evidence>
<feature type="compositionally biased region" description="Low complexity" evidence="1">
    <location>
        <begin position="194"/>
        <end position="203"/>
    </location>
</feature>
<feature type="compositionally biased region" description="Low complexity" evidence="1">
    <location>
        <begin position="223"/>
        <end position="234"/>
    </location>
</feature>
<dbReference type="Proteomes" id="UP000827788">
    <property type="component" value="Segment"/>
</dbReference>
<gene>
    <name evidence="3" type="ORF">pEaSNUABM32_00131</name>
</gene>
<feature type="region of interest" description="Disordered" evidence="1">
    <location>
        <begin position="88"/>
        <end position="112"/>
    </location>
</feature>
<dbReference type="InterPro" id="IPR049073">
    <property type="entry name" value="T6SS_VgrG3-like_C"/>
</dbReference>
<feature type="compositionally biased region" description="Basic residues" evidence="1">
    <location>
        <begin position="207"/>
        <end position="222"/>
    </location>
</feature>
<feature type="region of interest" description="Disordered" evidence="1">
    <location>
        <begin position="749"/>
        <end position="795"/>
    </location>
</feature>
<accession>A0AAE7XKZ4</accession>
<feature type="compositionally biased region" description="Gly residues" evidence="1">
    <location>
        <begin position="173"/>
        <end position="185"/>
    </location>
</feature>
<feature type="region of interest" description="Disordered" evidence="1">
    <location>
        <begin position="275"/>
        <end position="303"/>
    </location>
</feature>
<feature type="region of interest" description="Disordered" evidence="1">
    <location>
        <begin position="159"/>
        <end position="243"/>
    </location>
</feature>
<reference evidence="3 4" key="1">
    <citation type="submission" date="2021-06" db="EMBL/GenBank/DDBJ databases">
        <title>Complete genome sequence of Erwinia phage pEa_SNUABM_32.</title>
        <authorList>
            <person name="Kim S.G."/>
            <person name="Park S.C."/>
        </authorList>
    </citation>
    <scope>NUCLEOTIDE SEQUENCE [LARGE SCALE GENOMIC DNA]</scope>
</reference>
<feature type="region of interest" description="Disordered" evidence="1">
    <location>
        <begin position="837"/>
        <end position="882"/>
    </location>
</feature>
<organism evidence="3 4">
    <name type="scientific">Erwinia phage pEa_SNUABM_32</name>
    <dbReference type="NCBI Taxonomy" id="2869555"/>
    <lineage>
        <taxon>Viruses</taxon>
        <taxon>Duplodnaviria</taxon>
        <taxon>Heunggongvirae</taxon>
        <taxon>Uroviricota</taxon>
        <taxon>Caudoviricetes</taxon>
        <taxon>Alexandravirus</taxon>
        <taxon>Alexandravirus SNUABM32</taxon>
    </lineage>
</organism>
<name>A0AAE7XKZ4_9CAUD</name>
<feature type="compositionally biased region" description="Low complexity" evidence="1">
    <location>
        <begin position="849"/>
        <end position="880"/>
    </location>
</feature>
<dbReference type="EMBL" id="MZ443774">
    <property type="protein sequence ID" value="QZE57004.1"/>
    <property type="molecule type" value="Genomic_DNA"/>
</dbReference>
<feature type="region of interest" description="Disordered" evidence="1">
    <location>
        <begin position="25"/>
        <end position="44"/>
    </location>
</feature>